<comment type="caution">
    <text evidence="2">The sequence shown here is derived from an EMBL/GenBank/DDBJ whole genome shotgun (WGS) entry which is preliminary data.</text>
</comment>
<name>A0A9P8W8W6_9HYPO</name>
<gene>
    <name evidence="2" type="ORF">B0T10DRAFT_592314</name>
</gene>
<dbReference type="Proteomes" id="UP000777438">
    <property type="component" value="Unassembled WGS sequence"/>
</dbReference>
<dbReference type="PANTHER" id="PTHR43975:SF2">
    <property type="entry name" value="EG:BACR7A4.14 PROTEIN-RELATED"/>
    <property type="match status" value="1"/>
</dbReference>
<evidence type="ECO:0000256" key="1">
    <source>
        <dbReference type="RuleBase" id="RU000363"/>
    </source>
</evidence>
<dbReference type="InterPro" id="IPR036291">
    <property type="entry name" value="NAD(P)-bd_dom_sf"/>
</dbReference>
<dbReference type="Gene3D" id="3.40.50.720">
    <property type="entry name" value="NAD(P)-binding Rossmann-like Domain"/>
    <property type="match status" value="1"/>
</dbReference>
<evidence type="ECO:0000313" key="2">
    <source>
        <dbReference type="EMBL" id="KAH6893367.1"/>
    </source>
</evidence>
<dbReference type="PRINTS" id="PR00081">
    <property type="entry name" value="GDHRDH"/>
</dbReference>
<sequence>MPPPRGTPNPLEGPGDYDMTSDVHCDTYPAIDPAKSDFTGKAVFITGASRGLGQAMSVAFAKAGASKLAIVARSDLSATVDAINAAARTAGHPNVDVLPIQADLSIPESVEMAAAKVKESFGHLDVVVNNAAVISMATITDSDPTEWLRILTTNVFGPYLVTRSLIPLLLEGGSKTIVNVASVGAHCVTPTLSAYQISKLAVLRLTEFICIEYGDEGILSYSVHPGNIPTDAVGGPEAIPPEFKPAFVETPELTADSIVHLTSEKRLWLAGRYINLTWDLPQLFAKKDEIVKHDKLKVRLVI</sequence>
<evidence type="ECO:0000313" key="3">
    <source>
        <dbReference type="Proteomes" id="UP000777438"/>
    </source>
</evidence>
<organism evidence="2 3">
    <name type="scientific">Thelonectria olida</name>
    <dbReference type="NCBI Taxonomy" id="1576542"/>
    <lineage>
        <taxon>Eukaryota</taxon>
        <taxon>Fungi</taxon>
        <taxon>Dikarya</taxon>
        <taxon>Ascomycota</taxon>
        <taxon>Pezizomycotina</taxon>
        <taxon>Sordariomycetes</taxon>
        <taxon>Hypocreomycetidae</taxon>
        <taxon>Hypocreales</taxon>
        <taxon>Nectriaceae</taxon>
        <taxon>Thelonectria</taxon>
    </lineage>
</organism>
<dbReference type="OrthoDB" id="1933717at2759"/>
<dbReference type="EMBL" id="JAGPYM010000006">
    <property type="protein sequence ID" value="KAH6893367.1"/>
    <property type="molecule type" value="Genomic_DNA"/>
</dbReference>
<dbReference type="CDD" id="cd05233">
    <property type="entry name" value="SDR_c"/>
    <property type="match status" value="1"/>
</dbReference>
<dbReference type="SUPFAM" id="SSF51735">
    <property type="entry name" value="NAD(P)-binding Rossmann-fold domains"/>
    <property type="match status" value="1"/>
</dbReference>
<reference evidence="2 3" key="1">
    <citation type="journal article" date="2021" name="Nat. Commun.">
        <title>Genetic determinants of endophytism in the Arabidopsis root mycobiome.</title>
        <authorList>
            <person name="Mesny F."/>
            <person name="Miyauchi S."/>
            <person name="Thiergart T."/>
            <person name="Pickel B."/>
            <person name="Atanasova L."/>
            <person name="Karlsson M."/>
            <person name="Huettel B."/>
            <person name="Barry K.W."/>
            <person name="Haridas S."/>
            <person name="Chen C."/>
            <person name="Bauer D."/>
            <person name="Andreopoulos W."/>
            <person name="Pangilinan J."/>
            <person name="LaButti K."/>
            <person name="Riley R."/>
            <person name="Lipzen A."/>
            <person name="Clum A."/>
            <person name="Drula E."/>
            <person name="Henrissat B."/>
            <person name="Kohler A."/>
            <person name="Grigoriev I.V."/>
            <person name="Martin F.M."/>
            <person name="Hacquard S."/>
        </authorList>
    </citation>
    <scope>NUCLEOTIDE SEQUENCE [LARGE SCALE GENOMIC DNA]</scope>
    <source>
        <strain evidence="2 3">MPI-CAGE-CH-0241</strain>
    </source>
</reference>
<dbReference type="AlphaFoldDB" id="A0A9P8W8W6"/>
<dbReference type="InterPro" id="IPR002347">
    <property type="entry name" value="SDR_fam"/>
</dbReference>
<proteinExistence type="inferred from homology"/>
<comment type="similarity">
    <text evidence="1">Belongs to the short-chain dehydrogenases/reductases (SDR) family.</text>
</comment>
<dbReference type="PANTHER" id="PTHR43975">
    <property type="entry name" value="ZGC:101858"/>
    <property type="match status" value="1"/>
</dbReference>
<keyword evidence="3" id="KW-1185">Reference proteome</keyword>
<dbReference type="PRINTS" id="PR00080">
    <property type="entry name" value="SDRFAMILY"/>
</dbReference>
<dbReference type="Pfam" id="PF00106">
    <property type="entry name" value="adh_short"/>
    <property type="match status" value="1"/>
</dbReference>
<protein>
    <submittedName>
        <fullName evidence="2">Uncharacterized protein</fullName>
    </submittedName>
</protein>
<accession>A0A9P8W8W6</accession>